<proteinExistence type="predicted"/>
<reference evidence="1" key="1">
    <citation type="submission" date="2024-06" db="EMBL/GenBank/DDBJ databases">
        <title>High activity and specificity of bacteriophage cocktails against carbapenem-resistant Klebsiella pneumoniae belonging to high-risk clones CG258 and ST307.</title>
        <authorList>
            <person name="Jimenez Quiceno J."/>
            <person name="Salazar Ospina L."/>
            <person name="Tellez Carrasquilla S."/>
        </authorList>
    </citation>
    <scope>NUCLEOTIDE SEQUENCE</scope>
</reference>
<evidence type="ECO:0000313" key="1">
    <source>
        <dbReference type="EMBL" id="XCI77991.1"/>
    </source>
</evidence>
<accession>A0AAU8HZ26</accession>
<organism evidence="1">
    <name type="scientific">Klebsiella phage FKP3</name>
    <dbReference type="NCBI Taxonomy" id="3231233"/>
    <lineage>
        <taxon>Viruses</taxon>
        <taxon>Duplodnaviria</taxon>
        <taxon>Heunggongvirae</taxon>
        <taxon>Uroviricota</taxon>
        <taxon>Caudoviricetes</taxon>
        <taxon>Stephanstirmvirinae</taxon>
        <taxon>Justusliebigvirus</taxon>
    </lineage>
</organism>
<sequence length="71" mass="7971">MNKGDVVRCVKSRADYITEDRLYTVEAGYGDNDVVCGGTVLEHGMILTNDRGHKIYALYPECLFGAWEIVE</sequence>
<protein>
    <recommendedName>
        <fullName evidence="2">Phage protein</fullName>
    </recommendedName>
</protein>
<name>A0AAU8HZ26_9CAUD</name>
<evidence type="ECO:0008006" key="2">
    <source>
        <dbReference type="Google" id="ProtNLM"/>
    </source>
</evidence>
<dbReference type="EMBL" id="PP895363">
    <property type="protein sequence ID" value="XCI77991.1"/>
    <property type="molecule type" value="Genomic_DNA"/>
</dbReference>